<comment type="similarity">
    <text evidence="1 2">Belongs to the UPF0145 family.</text>
</comment>
<evidence type="ECO:0000256" key="2">
    <source>
        <dbReference type="HAMAP-Rule" id="MF_00338"/>
    </source>
</evidence>
<dbReference type="Proteomes" id="UP000662074">
    <property type="component" value="Unassembled WGS sequence"/>
</dbReference>
<evidence type="ECO:0000256" key="1">
    <source>
        <dbReference type="ARBA" id="ARBA00010751"/>
    </source>
</evidence>
<dbReference type="InterPro" id="IPR035439">
    <property type="entry name" value="UPF0145_dom_sf"/>
</dbReference>
<dbReference type="PANTHER" id="PTHR34068:SF1">
    <property type="entry name" value="UPF0145 PROTEIN YBJQ"/>
    <property type="match status" value="1"/>
</dbReference>
<sequence>MPNPKDILVVTTSTIEGRKINRHLKPVTAHIVAGTNVFSDVFAAFSDFFGGRSGSYQKQLTSLYDEAIHKIKLAAYEIGANGVVGLSIDMDEISGKNKSMFMLTAIGTAVVLENDNQSAPITQSERFENVSYERLNLLYKKKDILKKADEGNLSITDDNWHFVTTNQVDEIFPYLLKKYQAVLQGQMLQITVKEYYDRLVAYIDAFPEEKKFTMLYESALNESNEVYLSVISNIINDLQLVDLNYTARLLGSDEFKKQRIGLQIITFNKPFYNKVDVQHLEDLKDFIQQNFKERGTRSTKKQMLSSKEKEIWNCECGKTNDVSAVNQYCDNCDKDIYGFKTNDITPEKAIKSVNTKIALISELII</sequence>
<accession>A0A917JB56</accession>
<organism evidence="3 4">
    <name type="scientific">Mucilaginibacter galii</name>
    <dbReference type="NCBI Taxonomy" id="2005073"/>
    <lineage>
        <taxon>Bacteria</taxon>
        <taxon>Pseudomonadati</taxon>
        <taxon>Bacteroidota</taxon>
        <taxon>Sphingobacteriia</taxon>
        <taxon>Sphingobacteriales</taxon>
        <taxon>Sphingobacteriaceae</taxon>
        <taxon>Mucilaginibacter</taxon>
    </lineage>
</organism>
<dbReference type="EMBL" id="BMDO01000013">
    <property type="protein sequence ID" value="GGI52495.1"/>
    <property type="molecule type" value="Genomic_DNA"/>
</dbReference>
<reference evidence="3" key="2">
    <citation type="submission" date="2020-09" db="EMBL/GenBank/DDBJ databases">
        <authorList>
            <person name="Sun Q."/>
            <person name="Sedlacek I."/>
        </authorList>
    </citation>
    <scope>NUCLEOTIDE SEQUENCE</scope>
    <source>
        <strain evidence="3">CCM 8711</strain>
    </source>
</reference>
<dbReference type="InterPro" id="IPR002765">
    <property type="entry name" value="UPF0145_YbjQ-like"/>
</dbReference>
<evidence type="ECO:0000313" key="4">
    <source>
        <dbReference type="Proteomes" id="UP000662074"/>
    </source>
</evidence>
<dbReference type="SUPFAM" id="SSF117782">
    <property type="entry name" value="YbjQ-like"/>
    <property type="match status" value="1"/>
</dbReference>
<reference evidence="3" key="1">
    <citation type="journal article" date="2014" name="Int. J. Syst. Evol. Microbiol.">
        <title>Complete genome sequence of Corynebacterium casei LMG S-19264T (=DSM 44701T), isolated from a smear-ripened cheese.</title>
        <authorList>
            <consortium name="US DOE Joint Genome Institute (JGI-PGF)"/>
            <person name="Walter F."/>
            <person name="Albersmeier A."/>
            <person name="Kalinowski J."/>
            <person name="Ruckert C."/>
        </authorList>
    </citation>
    <scope>NUCLEOTIDE SEQUENCE</scope>
    <source>
        <strain evidence="3">CCM 8711</strain>
    </source>
</reference>
<keyword evidence="4" id="KW-1185">Reference proteome</keyword>
<dbReference type="RefSeq" id="WP_188418598.1">
    <property type="nucleotide sequence ID" value="NZ_BMDO01000013.1"/>
</dbReference>
<comment type="caution">
    <text evidence="3">The sequence shown here is derived from an EMBL/GenBank/DDBJ whole genome shotgun (WGS) entry which is preliminary data.</text>
</comment>
<dbReference type="PANTHER" id="PTHR34068">
    <property type="entry name" value="UPF0145 PROTEIN YBJQ"/>
    <property type="match status" value="1"/>
</dbReference>
<dbReference type="Pfam" id="PF01906">
    <property type="entry name" value="YbjQ_1"/>
    <property type="match status" value="1"/>
</dbReference>
<dbReference type="Gene3D" id="3.30.110.70">
    <property type="entry name" value="Hypothetical protein apc22750. Chain B"/>
    <property type="match status" value="1"/>
</dbReference>
<evidence type="ECO:0000313" key="3">
    <source>
        <dbReference type="EMBL" id="GGI52495.1"/>
    </source>
</evidence>
<protein>
    <recommendedName>
        <fullName evidence="2">UPF0145 protein GCM10011425_37070</fullName>
    </recommendedName>
</protein>
<gene>
    <name evidence="3" type="ORF">GCM10011425_37070</name>
</gene>
<dbReference type="AlphaFoldDB" id="A0A917JB56"/>
<dbReference type="HAMAP" id="MF_00338">
    <property type="entry name" value="UPF0145"/>
    <property type="match status" value="1"/>
</dbReference>
<name>A0A917JB56_9SPHI</name>
<proteinExistence type="inferred from homology"/>